<feature type="transmembrane region" description="Helical" evidence="6">
    <location>
        <begin position="206"/>
        <end position="226"/>
    </location>
</feature>
<dbReference type="PANTHER" id="PTHR11132">
    <property type="entry name" value="SOLUTE CARRIER FAMILY 35"/>
    <property type="match status" value="1"/>
</dbReference>
<evidence type="ECO:0000256" key="4">
    <source>
        <dbReference type="ARBA" id="ARBA00023136"/>
    </source>
</evidence>
<feature type="transmembrane region" description="Helical" evidence="6">
    <location>
        <begin position="246"/>
        <end position="263"/>
    </location>
</feature>
<feature type="transmembrane region" description="Helical" evidence="6">
    <location>
        <begin position="94"/>
        <end position="111"/>
    </location>
</feature>
<feature type="region of interest" description="Disordered" evidence="5">
    <location>
        <begin position="342"/>
        <end position="366"/>
    </location>
</feature>
<keyword evidence="2 6" id="KW-0812">Transmembrane</keyword>
<protein>
    <recommendedName>
        <fullName evidence="7">Sugar phosphate transporter domain-containing protein</fullName>
    </recommendedName>
</protein>
<feature type="transmembrane region" description="Helical" evidence="6">
    <location>
        <begin position="299"/>
        <end position="317"/>
    </location>
</feature>
<evidence type="ECO:0000256" key="2">
    <source>
        <dbReference type="ARBA" id="ARBA00022692"/>
    </source>
</evidence>
<dbReference type="Proteomes" id="UP001470230">
    <property type="component" value="Unassembled WGS sequence"/>
</dbReference>
<evidence type="ECO:0000256" key="6">
    <source>
        <dbReference type="SAM" id="Phobius"/>
    </source>
</evidence>
<feature type="transmembrane region" description="Helical" evidence="6">
    <location>
        <begin position="123"/>
        <end position="142"/>
    </location>
</feature>
<organism evidence="8 9">
    <name type="scientific">Tritrichomonas musculus</name>
    <dbReference type="NCBI Taxonomy" id="1915356"/>
    <lineage>
        <taxon>Eukaryota</taxon>
        <taxon>Metamonada</taxon>
        <taxon>Parabasalia</taxon>
        <taxon>Tritrichomonadida</taxon>
        <taxon>Tritrichomonadidae</taxon>
        <taxon>Tritrichomonas</taxon>
    </lineage>
</organism>
<comment type="caution">
    <text evidence="8">The sequence shown here is derived from an EMBL/GenBank/DDBJ whole genome shotgun (WGS) entry which is preliminary data.</text>
</comment>
<feature type="transmembrane region" description="Helical" evidence="6">
    <location>
        <begin position="21"/>
        <end position="39"/>
    </location>
</feature>
<evidence type="ECO:0000256" key="1">
    <source>
        <dbReference type="ARBA" id="ARBA00004141"/>
    </source>
</evidence>
<dbReference type="Pfam" id="PF03151">
    <property type="entry name" value="TPT"/>
    <property type="match status" value="1"/>
</dbReference>
<dbReference type="SUPFAM" id="SSF103481">
    <property type="entry name" value="Multidrug resistance efflux transporter EmrE"/>
    <property type="match status" value="1"/>
</dbReference>
<comment type="subcellular location">
    <subcellularLocation>
        <location evidence="1">Membrane</location>
        <topology evidence="1">Multi-pass membrane protein</topology>
    </subcellularLocation>
</comment>
<evidence type="ECO:0000256" key="3">
    <source>
        <dbReference type="ARBA" id="ARBA00022989"/>
    </source>
</evidence>
<dbReference type="InterPro" id="IPR037185">
    <property type="entry name" value="EmrE-like"/>
</dbReference>
<evidence type="ECO:0000313" key="9">
    <source>
        <dbReference type="Proteomes" id="UP001470230"/>
    </source>
</evidence>
<feature type="domain" description="Sugar phosphate transporter" evidence="7">
    <location>
        <begin position="31"/>
        <end position="309"/>
    </location>
</feature>
<dbReference type="EMBL" id="JAPFFF010000007">
    <property type="protein sequence ID" value="KAK8885810.1"/>
    <property type="molecule type" value="Genomic_DNA"/>
</dbReference>
<accession>A0ABR2K3U5</accession>
<feature type="transmembrane region" description="Helical" evidence="6">
    <location>
        <begin position="174"/>
        <end position="194"/>
    </location>
</feature>
<keyword evidence="3 6" id="KW-1133">Transmembrane helix</keyword>
<feature type="transmembrane region" description="Helical" evidence="6">
    <location>
        <begin position="149"/>
        <end position="168"/>
    </location>
</feature>
<feature type="transmembrane region" description="Helical" evidence="6">
    <location>
        <begin position="59"/>
        <end position="82"/>
    </location>
</feature>
<dbReference type="InterPro" id="IPR050186">
    <property type="entry name" value="TPT_transporter"/>
</dbReference>
<name>A0ABR2K3U5_9EUKA</name>
<evidence type="ECO:0000256" key="5">
    <source>
        <dbReference type="SAM" id="MobiDB-lite"/>
    </source>
</evidence>
<proteinExistence type="predicted"/>
<gene>
    <name evidence="8" type="ORF">M9Y10_041264</name>
</gene>
<evidence type="ECO:0000313" key="8">
    <source>
        <dbReference type="EMBL" id="KAK8885810.1"/>
    </source>
</evidence>
<keyword evidence="9" id="KW-1185">Reference proteome</keyword>
<feature type="transmembrane region" description="Helical" evidence="6">
    <location>
        <begin position="275"/>
        <end position="293"/>
    </location>
</feature>
<sequence>MREKNDNETVSTDAELRKKTIQSILAVSFYMSVSIALVFLNRFVLTDKKEKAGGLFISWYQFVVAYVCIIIITTLCPNVPLLNLFPPIHYDFKIMLKVIPVSISYLIMIGLNNKCLEYVSVSGYQIVRSLTILFSIVLSYIFQGQKTSLRAILACLGVVVGFCVGVQGDVDLTLKGGVFGVLSSCFVATYSIVVKQVMGLLDDNQYLLIEYNTPLAIVFLAPFVWLNGEFDILKERRSTKFWTMQTIAGVVGFIINIAIFLNIKYTTPLTHNLSGTVKACLQTLLAFIFFPTGETMTPMKFIGTVLVISFSAYYAAVRRNEMKARIEYEQIEKQKEANQLDVDVISEKESDDDKEDLSKPEKREIV</sequence>
<dbReference type="InterPro" id="IPR004853">
    <property type="entry name" value="Sugar_P_trans_dom"/>
</dbReference>
<evidence type="ECO:0000259" key="7">
    <source>
        <dbReference type="Pfam" id="PF03151"/>
    </source>
</evidence>
<feature type="compositionally biased region" description="Basic and acidic residues" evidence="5">
    <location>
        <begin position="356"/>
        <end position="366"/>
    </location>
</feature>
<keyword evidence="4 6" id="KW-0472">Membrane</keyword>
<reference evidence="8 9" key="1">
    <citation type="submission" date="2024-04" db="EMBL/GenBank/DDBJ databases">
        <title>Tritrichomonas musculus Genome.</title>
        <authorList>
            <person name="Alves-Ferreira E."/>
            <person name="Grigg M."/>
            <person name="Lorenzi H."/>
            <person name="Galac M."/>
        </authorList>
    </citation>
    <scope>NUCLEOTIDE SEQUENCE [LARGE SCALE GENOMIC DNA]</scope>
    <source>
        <strain evidence="8 9">EAF2021</strain>
    </source>
</reference>